<sequence length="65" mass="7701">NPKGMHNYLLYYQKACANEVLGPFEIKLQSSRKYARIVDIKAMDLPDLKIEWRPVFLFSEDFMAF</sequence>
<name>X1A467_9ZZZZ</name>
<reference evidence="1" key="1">
    <citation type="journal article" date="2014" name="Front. Microbiol.">
        <title>High frequency of phylogenetically diverse reductive dehalogenase-homologous genes in deep subseafloor sedimentary metagenomes.</title>
        <authorList>
            <person name="Kawai M."/>
            <person name="Futagami T."/>
            <person name="Toyoda A."/>
            <person name="Takaki Y."/>
            <person name="Nishi S."/>
            <person name="Hori S."/>
            <person name="Arai W."/>
            <person name="Tsubouchi T."/>
            <person name="Morono Y."/>
            <person name="Uchiyama I."/>
            <person name="Ito T."/>
            <person name="Fujiyama A."/>
            <person name="Inagaki F."/>
            <person name="Takami H."/>
        </authorList>
    </citation>
    <scope>NUCLEOTIDE SEQUENCE</scope>
    <source>
        <strain evidence="1">Expedition CK06-06</strain>
    </source>
</reference>
<comment type="caution">
    <text evidence="1">The sequence shown here is derived from an EMBL/GenBank/DDBJ whole genome shotgun (WGS) entry which is preliminary data.</text>
</comment>
<organism evidence="1">
    <name type="scientific">marine sediment metagenome</name>
    <dbReference type="NCBI Taxonomy" id="412755"/>
    <lineage>
        <taxon>unclassified sequences</taxon>
        <taxon>metagenomes</taxon>
        <taxon>ecological metagenomes</taxon>
    </lineage>
</organism>
<evidence type="ECO:0000313" key="1">
    <source>
        <dbReference type="EMBL" id="GAG76920.1"/>
    </source>
</evidence>
<dbReference type="AlphaFoldDB" id="X1A467"/>
<dbReference type="EMBL" id="BART01013421">
    <property type="protein sequence ID" value="GAG76920.1"/>
    <property type="molecule type" value="Genomic_DNA"/>
</dbReference>
<accession>X1A467</accession>
<gene>
    <name evidence="1" type="ORF">S01H4_27449</name>
</gene>
<protein>
    <submittedName>
        <fullName evidence="1">Uncharacterized protein</fullName>
    </submittedName>
</protein>
<feature type="non-terminal residue" evidence="1">
    <location>
        <position position="1"/>
    </location>
</feature>
<proteinExistence type="predicted"/>